<dbReference type="InterPro" id="IPR029058">
    <property type="entry name" value="AB_hydrolase_fold"/>
</dbReference>
<organism evidence="4 5">
    <name type="scientific">Trichonephila clavata</name>
    <name type="common">Joro spider</name>
    <name type="synonym">Nephila clavata</name>
    <dbReference type="NCBI Taxonomy" id="2740835"/>
    <lineage>
        <taxon>Eukaryota</taxon>
        <taxon>Metazoa</taxon>
        <taxon>Ecdysozoa</taxon>
        <taxon>Arthropoda</taxon>
        <taxon>Chelicerata</taxon>
        <taxon>Arachnida</taxon>
        <taxon>Araneae</taxon>
        <taxon>Araneomorphae</taxon>
        <taxon>Entelegynae</taxon>
        <taxon>Araneoidea</taxon>
        <taxon>Nephilidae</taxon>
        <taxon>Trichonephila</taxon>
    </lineage>
</organism>
<keyword evidence="3" id="KW-1133">Transmembrane helix</keyword>
<protein>
    <submittedName>
        <fullName evidence="4">Neuroligin-4, X-linked</fullName>
    </submittedName>
</protein>
<accession>A0A8X6J208</accession>
<dbReference type="Proteomes" id="UP000887116">
    <property type="component" value="Unassembled WGS sequence"/>
</dbReference>
<keyword evidence="3" id="KW-0812">Transmembrane</keyword>
<dbReference type="Gene3D" id="3.40.50.1820">
    <property type="entry name" value="alpha/beta hydrolase"/>
    <property type="match status" value="1"/>
</dbReference>
<dbReference type="InterPro" id="IPR051093">
    <property type="entry name" value="Neuroligin/BSAL"/>
</dbReference>
<evidence type="ECO:0000256" key="1">
    <source>
        <dbReference type="ARBA" id="ARBA00005964"/>
    </source>
</evidence>
<name>A0A8X6J208_TRICU</name>
<evidence type="ECO:0000313" key="4">
    <source>
        <dbReference type="EMBL" id="GFR16500.1"/>
    </source>
</evidence>
<evidence type="ECO:0000256" key="2">
    <source>
        <dbReference type="SAM" id="MobiDB-lite"/>
    </source>
</evidence>
<gene>
    <name evidence="4" type="primary">NLGN4X</name>
    <name evidence="4" type="ORF">TNCT_594321</name>
</gene>
<feature type="region of interest" description="Disordered" evidence="2">
    <location>
        <begin position="227"/>
        <end position="253"/>
    </location>
</feature>
<proteinExistence type="inferred from homology"/>
<comment type="caution">
    <text evidence="4">The sequence shown here is derived from an EMBL/GenBank/DDBJ whole genome shotgun (WGS) entry which is preliminary data.</text>
</comment>
<comment type="similarity">
    <text evidence="1">Belongs to the type-B carboxylesterase/lipase family.</text>
</comment>
<dbReference type="AlphaFoldDB" id="A0A8X6J208"/>
<sequence>MERFDMVSDPVGRQDSDSNEKGRTTKFDKVTWAEYETVHQKYLLIGMKPKIRDHYRAHRLSFWINLIPQLHRPGTASMQPQHHLLEDHNNPLTYDGVVRSLGDGDDASAGPFLAGPMAFSTVNPASVKNFTLMNSSTTMEPTQRAPNDLPGTADDAFLESNETRPLIIQETAALINYSTALSVIIGVGASLLILNILIFAGLYYQRDKNRMEMKLQKRRLQEAQAYGTDGDEPIDEEAFNHQTHGDSDKDSNIDRDKFNLWEFEVRRPGDHESIVLPSQSKPGVAGASAPLAICPPTLPPDYTHHHHMIHPTQQGVRLLPPKVPPKPVMVPAAPTDNAIPEAQPLLPNCGILKQNPAPPQQTQEMPV</sequence>
<reference evidence="4" key="1">
    <citation type="submission" date="2020-07" db="EMBL/GenBank/DDBJ databases">
        <title>Multicomponent nature underlies the extraordinary mechanical properties of spider dragline silk.</title>
        <authorList>
            <person name="Kono N."/>
            <person name="Nakamura H."/>
            <person name="Mori M."/>
            <person name="Yoshida Y."/>
            <person name="Ohtoshi R."/>
            <person name="Malay A.D."/>
            <person name="Moran D.A.P."/>
            <person name="Tomita M."/>
            <person name="Numata K."/>
            <person name="Arakawa K."/>
        </authorList>
    </citation>
    <scope>NUCLEOTIDE SEQUENCE</scope>
</reference>
<evidence type="ECO:0000313" key="5">
    <source>
        <dbReference type="Proteomes" id="UP000887116"/>
    </source>
</evidence>
<evidence type="ECO:0000256" key="3">
    <source>
        <dbReference type="SAM" id="Phobius"/>
    </source>
</evidence>
<feature type="transmembrane region" description="Helical" evidence="3">
    <location>
        <begin position="180"/>
        <end position="204"/>
    </location>
</feature>
<dbReference type="EMBL" id="BMAO01037263">
    <property type="protein sequence ID" value="GFR16500.1"/>
    <property type="molecule type" value="Genomic_DNA"/>
</dbReference>
<feature type="compositionally biased region" description="Basic and acidic residues" evidence="2">
    <location>
        <begin position="243"/>
        <end position="253"/>
    </location>
</feature>
<keyword evidence="3" id="KW-0472">Membrane</keyword>
<keyword evidence="5" id="KW-1185">Reference proteome</keyword>
<dbReference type="PANTHER" id="PTHR43903">
    <property type="entry name" value="NEUROLIGIN"/>
    <property type="match status" value="1"/>
</dbReference>
<dbReference type="OrthoDB" id="3200163at2759"/>
<feature type="region of interest" description="Disordered" evidence="2">
    <location>
        <begin position="1"/>
        <end position="23"/>
    </location>
</feature>